<dbReference type="InterPro" id="IPR036052">
    <property type="entry name" value="TrpB-like_PALP_sf"/>
</dbReference>
<proteinExistence type="predicted"/>
<evidence type="ECO:0000313" key="1">
    <source>
        <dbReference type="EMBL" id="KAK7360614.1"/>
    </source>
</evidence>
<name>A0AAN9MTI9_CANGL</name>
<accession>A0AAN9MTI9</accession>
<dbReference type="AlphaFoldDB" id="A0AAN9MTI9"/>
<keyword evidence="2" id="KW-1185">Reference proteome</keyword>
<dbReference type="Gene3D" id="3.40.50.1100">
    <property type="match status" value="1"/>
</dbReference>
<organism evidence="1 2">
    <name type="scientific">Canavalia gladiata</name>
    <name type="common">Sword bean</name>
    <name type="synonym">Dolichos gladiatus</name>
    <dbReference type="NCBI Taxonomy" id="3824"/>
    <lineage>
        <taxon>Eukaryota</taxon>
        <taxon>Viridiplantae</taxon>
        <taxon>Streptophyta</taxon>
        <taxon>Embryophyta</taxon>
        <taxon>Tracheophyta</taxon>
        <taxon>Spermatophyta</taxon>
        <taxon>Magnoliopsida</taxon>
        <taxon>eudicotyledons</taxon>
        <taxon>Gunneridae</taxon>
        <taxon>Pentapetalae</taxon>
        <taxon>rosids</taxon>
        <taxon>fabids</taxon>
        <taxon>Fabales</taxon>
        <taxon>Fabaceae</taxon>
        <taxon>Papilionoideae</taxon>
        <taxon>50 kb inversion clade</taxon>
        <taxon>NPAAA clade</taxon>
        <taxon>indigoferoid/millettioid clade</taxon>
        <taxon>Phaseoleae</taxon>
        <taxon>Canavalia</taxon>
    </lineage>
</organism>
<protein>
    <submittedName>
        <fullName evidence="1">Uncharacterized protein</fullName>
    </submittedName>
</protein>
<evidence type="ECO:0000313" key="2">
    <source>
        <dbReference type="Proteomes" id="UP001367508"/>
    </source>
</evidence>
<dbReference type="Proteomes" id="UP001367508">
    <property type="component" value="Unassembled WGS sequence"/>
</dbReference>
<reference evidence="1 2" key="1">
    <citation type="submission" date="2024-01" db="EMBL/GenBank/DDBJ databases">
        <title>The genomes of 5 underutilized Papilionoideae crops provide insights into root nodulation and disease resistanc.</title>
        <authorList>
            <person name="Jiang F."/>
        </authorList>
    </citation>
    <scope>NUCLEOTIDE SEQUENCE [LARGE SCALE GENOMIC DNA]</scope>
    <source>
        <strain evidence="1">LVBAO_FW01</strain>
        <tissue evidence="1">Leaves</tissue>
    </source>
</reference>
<comment type="caution">
    <text evidence="1">The sequence shown here is derived from an EMBL/GenBank/DDBJ whole genome shotgun (WGS) entry which is preliminary data.</text>
</comment>
<dbReference type="EMBL" id="JAYMYQ010000001">
    <property type="protein sequence ID" value="KAK7360614.1"/>
    <property type="molecule type" value="Genomic_DNA"/>
</dbReference>
<gene>
    <name evidence="1" type="ORF">VNO77_02621</name>
</gene>
<sequence>MAYLEKLCPTLPNGTKVVVNCSGKGGKDVQTALNYPNPKTTKKLCKIVPDSPKCRSGCGKIAALSVERHTGPQWVVRVPS</sequence>